<dbReference type="InterPro" id="IPR042299">
    <property type="entry name" value="Ufd1-like_Nn"/>
</dbReference>
<keyword evidence="2" id="KW-1185">Reference proteome</keyword>
<dbReference type="GO" id="GO:0031593">
    <property type="term" value="F:polyubiquitin modification-dependent protein binding"/>
    <property type="evidence" value="ECO:0007669"/>
    <property type="project" value="TreeGrafter"/>
</dbReference>
<accession>A0A699Y662</accession>
<name>A0A699Y662_HAELA</name>
<comment type="caution">
    <text evidence="1">The sequence shown here is derived from an EMBL/GenBank/DDBJ whole genome shotgun (WGS) entry which is preliminary data.</text>
</comment>
<dbReference type="PANTHER" id="PTHR12555:SF13">
    <property type="entry name" value="UBIQUITIN RECOGNITION FACTOR IN ER-ASSOCIATED DEGRADATION PROTEIN 1"/>
    <property type="match status" value="1"/>
</dbReference>
<dbReference type="InterPro" id="IPR004854">
    <property type="entry name" value="Ufd1-like"/>
</dbReference>
<sequence>MAQDASKNGALLFELRSLATGQRTHAGVLAFSTPDGVIALPAKVRQCLFGHSGAAQGAVEVRYRRLDKGSFVRFQPLTRGFHEAVGGEVIELQPSRAVSLIDTDMEAEVVASEETEALVREWEEQQRRSAEALAAAKAAREAELQAMAAAVAAAAEEQLFDFVDAKGPAGLA</sequence>
<dbReference type="Gene3D" id="2.40.40.50">
    <property type="entry name" value="Ubiquitin fusion degradation protein UFD1, N-terminal domain"/>
    <property type="match status" value="1"/>
</dbReference>
<dbReference type="Proteomes" id="UP000485058">
    <property type="component" value="Unassembled WGS sequence"/>
</dbReference>
<gene>
    <name evidence="1" type="ORF">HaLaN_00112</name>
</gene>
<organism evidence="1 2">
    <name type="scientific">Haematococcus lacustris</name>
    <name type="common">Green alga</name>
    <name type="synonym">Haematococcus pluvialis</name>
    <dbReference type="NCBI Taxonomy" id="44745"/>
    <lineage>
        <taxon>Eukaryota</taxon>
        <taxon>Viridiplantae</taxon>
        <taxon>Chlorophyta</taxon>
        <taxon>core chlorophytes</taxon>
        <taxon>Chlorophyceae</taxon>
        <taxon>CS clade</taxon>
        <taxon>Chlamydomonadales</taxon>
        <taxon>Haematococcaceae</taxon>
        <taxon>Haematococcus</taxon>
    </lineage>
</organism>
<dbReference type="AlphaFoldDB" id="A0A699Y662"/>
<feature type="non-terminal residue" evidence="1">
    <location>
        <position position="172"/>
    </location>
</feature>
<dbReference type="GO" id="GO:0036503">
    <property type="term" value="P:ERAD pathway"/>
    <property type="evidence" value="ECO:0007669"/>
    <property type="project" value="TreeGrafter"/>
</dbReference>
<dbReference type="GO" id="GO:0006511">
    <property type="term" value="P:ubiquitin-dependent protein catabolic process"/>
    <property type="evidence" value="ECO:0007669"/>
    <property type="project" value="InterPro"/>
</dbReference>
<protein>
    <submittedName>
        <fullName evidence="1">UBX domain-containing protein</fullName>
    </submittedName>
</protein>
<proteinExistence type="predicted"/>
<evidence type="ECO:0000313" key="2">
    <source>
        <dbReference type="Proteomes" id="UP000485058"/>
    </source>
</evidence>
<evidence type="ECO:0000313" key="1">
    <source>
        <dbReference type="EMBL" id="GFH05617.1"/>
    </source>
</evidence>
<dbReference type="EMBL" id="BLLF01000003">
    <property type="protein sequence ID" value="GFH05617.1"/>
    <property type="molecule type" value="Genomic_DNA"/>
</dbReference>
<dbReference type="GO" id="GO:0034098">
    <property type="term" value="C:VCP-NPL4-UFD1 AAA ATPase complex"/>
    <property type="evidence" value="ECO:0007669"/>
    <property type="project" value="TreeGrafter"/>
</dbReference>
<dbReference type="PANTHER" id="PTHR12555">
    <property type="entry name" value="UBIQUITIN FUSION DEGRADATON PROTEIN 1"/>
    <property type="match status" value="1"/>
</dbReference>
<reference evidence="1 2" key="1">
    <citation type="submission" date="2020-02" db="EMBL/GenBank/DDBJ databases">
        <title>Draft genome sequence of Haematococcus lacustris strain NIES-144.</title>
        <authorList>
            <person name="Morimoto D."/>
            <person name="Nakagawa S."/>
            <person name="Yoshida T."/>
            <person name="Sawayama S."/>
        </authorList>
    </citation>
    <scope>NUCLEOTIDE SEQUENCE [LARGE SCALE GENOMIC DNA]</scope>
    <source>
        <strain evidence="1 2">NIES-144</strain>
    </source>
</reference>